<evidence type="ECO:0000313" key="1">
    <source>
        <dbReference type="EMBL" id="MBP0615483.1"/>
    </source>
</evidence>
<proteinExistence type="predicted"/>
<dbReference type="Proteomes" id="UP000678276">
    <property type="component" value="Unassembled WGS sequence"/>
</dbReference>
<accession>A0ABS4BFE4</accession>
<dbReference type="RefSeq" id="WP_209593905.1">
    <property type="nucleotide sequence ID" value="NZ_JAGJCF010000004.1"/>
</dbReference>
<dbReference type="EMBL" id="JAGJCF010000004">
    <property type="protein sequence ID" value="MBP0615483.1"/>
    <property type="molecule type" value="Genomic_DNA"/>
</dbReference>
<evidence type="ECO:0000313" key="2">
    <source>
        <dbReference type="Proteomes" id="UP000678276"/>
    </source>
</evidence>
<sequence length="90" mass="9942">MIVLGGRRDVRGCFLRFGRGLARRGFDRFDTFFEKGEIRLCLLDRLGAFEEREVGALLVFVVIDGAAGFGCGPVIVRIGGEFSGNYGVFF</sequence>
<protein>
    <submittedName>
        <fullName evidence="1">Uncharacterized protein</fullName>
    </submittedName>
</protein>
<organism evidence="1 2">
    <name type="scientific">Jiella mangrovi</name>
    <dbReference type="NCBI Taxonomy" id="2821407"/>
    <lineage>
        <taxon>Bacteria</taxon>
        <taxon>Pseudomonadati</taxon>
        <taxon>Pseudomonadota</taxon>
        <taxon>Alphaproteobacteria</taxon>
        <taxon>Hyphomicrobiales</taxon>
        <taxon>Aurantimonadaceae</taxon>
        <taxon>Jiella</taxon>
    </lineage>
</organism>
<gene>
    <name evidence="1" type="ORF">J6595_07820</name>
</gene>
<name>A0ABS4BFE4_9HYPH</name>
<keyword evidence="2" id="KW-1185">Reference proteome</keyword>
<reference evidence="1 2" key="1">
    <citation type="submission" date="2021-04" db="EMBL/GenBank/DDBJ databases">
        <title>Whole genome sequence of Jiella sp. KSK16Y-1.</title>
        <authorList>
            <person name="Tuo L."/>
        </authorList>
    </citation>
    <scope>NUCLEOTIDE SEQUENCE [LARGE SCALE GENOMIC DNA]</scope>
    <source>
        <strain evidence="1 2">KSK16Y-1</strain>
    </source>
</reference>
<comment type="caution">
    <text evidence="1">The sequence shown here is derived from an EMBL/GenBank/DDBJ whole genome shotgun (WGS) entry which is preliminary data.</text>
</comment>